<reference evidence="1" key="2">
    <citation type="submission" date="2020-11" db="EMBL/GenBank/DDBJ databases">
        <authorList>
            <person name="McCartney M.A."/>
            <person name="Auch B."/>
            <person name="Kono T."/>
            <person name="Mallez S."/>
            <person name="Becker A."/>
            <person name="Gohl D.M."/>
            <person name="Silverstein K.A.T."/>
            <person name="Koren S."/>
            <person name="Bechman K.B."/>
            <person name="Herman A."/>
            <person name="Abrahante J.E."/>
            <person name="Garbe J."/>
        </authorList>
    </citation>
    <scope>NUCLEOTIDE SEQUENCE</scope>
    <source>
        <strain evidence="1">Duluth1</strain>
        <tissue evidence="1">Whole animal</tissue>
    </source>
</reference>
<evidence type="ECO:0000313" key="1">
    <source>
        <dbReference type="EMBL" id="KAH3816071.1"/>
    </source>
</evidence>
<name>A0A9D4GIH0_DREPO</name>
<reference evidence="1" key="1">
    <citation type="journal article" date="2019" name="bioRxiv">
        <title>The Genome of the Zebra Mussel, Dreissena polymorpha: A Resource for Invasive Species Research.</title>
        <authorList>
            <person name="McCartney M.A."/>
            <person name="Auch B."/>
            <person name="Kono T."/>
            <person name="Mallez S."/>
            <person name="Zhang Y."/>
            <person name="Obille A."/>
            <person name="Becker A."/>
            <person name="Abrahante J.E."/>
            <person name="Garbe J."/>
            <person name="Badalamenti J.P."/>
            <person name="Herman A."/>
            <person name="Mangelson H."/>
            <person name="Liachko I."/>
            <person name="Sullivan S."/>
            <person name="Sone E.D."/>
            <person name="Koren S."/>
            <person name="Silverstein K.A.T."/>
            <person name="Beckman K.B."/>
            <person name="Gohl D.M."/>
        </authorList>
    </citation>
    <scope>NUCLEOTIDE SEQUENCE</scope>
    <source>
        <strain evidence="1">Duluth1</strain>
        <tissue evidence="1">Whole animal</tissue>
    </source>
</reference>
<gene>
    <name evidence="1" type="ORF">DPMN_117579</name>
</gene>
<dbReference type="EMBL" id="JAIWYP010000005">
    <property type="protein sequence ID" value="KAH3816071.1"/>
    <property type="molecule type" value="Genomic_DNA"/>
</dbReference>
<accession>A0A9D4GIH0</accession>
<comment type="caution">
    <text evidence="1">The sequence shown here is derived from an EMBL/GenBank/DDBJ whole genome shotgun (WGS) entry which is preliminary data.</text>
</comment>
<keyword evidence="2" id="KW-1185">Reference proteome</keyword>
<dbReference type="Proteomes" id="UP000828390">
    <property type="component" value="Unassembled WGS sequence"/>
</dbReference>
<proteinExistence type="predicted"/>
<evidence type="ECO:0000313" key="2">
    <source>
        <dbReference type="Proteomes" id="UP000828390"/>
    </source>
</evidence>
<dbReference type="AlphaFoldDB" id="A0A9D4GIH0"/>
<protein>
    <submittedName>
        <fullName evidence="1">Uncharacterized protein</fullName>
    </submittedName>
</protein>
<organism evidence="1 2">
    <name type="scientific">Dreissena polymorpha</name>
    <name type="common">Zebra mussel</name>
    <name type="synonym">Mytilus polymorpha</name>
    <dbReference type="NCBI Taxonomy" id="45954"/>
    <lineage>
        <taxon>Eukaryota</taxon>
        <taxon>Metazoa</taxon>
        <taxon>Spiralia</taxon>
        <taxon>Lophotrochozoa</taxon>
        <taxon>Mollusca</taxon>
        <taxon>Bivalvia</taxon>
        <taxon>Autobranchia</taxon>
        <taxon>Heteroconchia</taxon>
        <taxon>Euheterodonta</taxon>
        <taxon>Imparidentia</taxon>
        <taxon>Neoheterodontei</taxon>
        <taxon>Myida</taxon>
        <taxon>Dreissenoidea</taxon>
        <taxon>Dreissenidae</taxon>
        <taxon>Dreissena</taxon>
    </lineage>
</organism>
<sequence length="86" mass="9469">MYRLLNEVSVSISGHITCSFQLLQTAISQCKRCRASLCACTSKRKKVEPGESLQSPGRAPVYRHYAGTHRGYTGIRPRQSCGNAPV</sequence>